<dbReference type="GO" id="GO:0046872">
    <property type="term" value="F:metal ion binding"/>
    <property type="evidence" value="ECO:0007669"/>
    <property type="project" value="UniProtKB-KW"/>
</dbReference>
<proteinExistence type="inferred from homology"/>
<evidence type="ECO:0000256" key="3">
    <source>
        <dbReference type="PROSITE-ProRule" id="PRU01131"/>
    </source>
</evidence>
<feature type="region of interest" description="Disordered" evidence="4">
    <location>
        <begin position="143"/>
        <end position="183"/>
    </location>
</feature>
<feature type="non-terminal residue" evidence="6">
    <location>
        <position position="1"/>
    </location>
</feature>
<feature type="zinc finger region" description="FLZ-type" evidence="3">
    <location>
        <begin position="103"/>
        <end position="147"/>
    </location>
</feature>
<comment type="similarity">
    <text evidence="1">Belongs to the FLZ family.</text>
</comment>
<evidence type="ECO:0000313" key="6">
    <source>
        <dbReference type="EMBL" id="JAT47755.1"/>
    </source>
</evidence>
<dbReference type="PANTHER" id="PTHR46057:SF9">
    <property type="entry name" value="FCS-LIKE ZINC FINGER 1"/>
    <property type="match status" value="1"/>
</dbReference>
<feature type="compositionally biased region" description="Basic and acidic residues" evidence="4">
    <location>
        <begin position="159"/>
        <end position="168"/>
    </location>
</feature>
<name>A0A1D1XZE2_9ARAE</name>
<evidence type="ECO:0000256" key="1">
    <source>
        <dbReference type="ARBA" id="ARBA00009374"/>
    </source>
</evidence>
<dbReference type="Pfam" id="PF04570">
    <property type="entry name" value="zf-FLZ"/>
    <property type="match status" value="1"/>
</dbReference>
<evidence type="ECO:0000256" key="2">
    <source>
        <dbReference type="ARBA" id="ARBA00022723"/>
    </source>
</evidence>
<protein>
    <recommendedName>
        <fullName evidence="5">FLZ-type domain-containing protein</fullName>
    </recommendedName>
</protein>
<dbReference type="InterPro" id="IPR007650">
    <property type="entry name" value="Zf-FLZ_dom"/>
</dbReference>
<evidence type="ECO:0000256" key="4">
    <source>
        <dbReference type="SAM" id="MobiDB-lite"/>
    </source>
</evidence>
<keyword evidence="2" id="KW-0479">Metal-binding</keyword>
<reference evidence="6" key="1">
    <citation type="submission" date="2015-07" db="EMBL/GenBank/DDBJ databases">
        <title>Transcriptome Assembly of Anthurium amnicola.</title>
        <authorList>
            <person name="Suzuki J."/>
        </authorList>
    </citation>
    <scope>NUCLEOTIDE SEQUENCE</scope>
</reference>
<organism evidence="6">
    <name type="scientific">Anthurium amnicola</name>
    <dbReference type="NCBI Taxonomy" id="1678845"/>
    <lineage>
        <taxon>Eukaryota</taxon>
        <taxon>Viridiplantae</taxon>
        <taxon>Streptophyta</taxon>
        <taxon>Embryophyta</taxon>
        <taxon>Tracheophyta</taxon>
        <taxon>Spermatophyta</taxon>
        <taxon>Magnoliopsida</taxon>
        <taxon>Liliopsida</taxon>
        <taxon>Araceae</taxon>
        <taxon>Pothoideae</taxon>
        <taxon>Potheae</taxon>
        <taxon>Anthurium</taxon>
    </lineage>
</organism>
<accession>A0A1D1XZE2</accession>
<dbReference type="EMBL" id="GDJX01020181">
    <property type="protein sequence ID" value="JAT47755.1"/>
    <property type="molecule type" value="Transcribed_RNA"/>
</dbReference>
<feature type="domain" description="FLZ-type" evidence="5">
    <location>
        <begin position="103"/>
        <end position="147"/>
    </location>
</feature>
<evidence type="ECO:0000259" key="5">
    <source>
        <dbReference type="PROSITE" id="PS51795"/>
    </source>
</evidence>
<gene>
    <name evidence="6" type="ORF">g.43873</name>
</gene>
<dbReference type="AlphaFoldDB" id="A0A1D1XZE2"/>
<dbReference type="PANTHER" id="PTHR46057">
    <property type="entry name" value="FCS-LIKE ZINC FINGER 1-RELATED"/>
    <property type="match status" value="1"/>
</dbReference>
<dbReference type="InterPro" id="IPR044533">
    <property type="entry name" value="FLZ1/2/3"/>
</dbReference>
<sequence length="183" mass="19734">RERERERPLPLFLSIFKGGAMAEYGYSSGALGAGGTGSARGGDRDAGISGGGVAGAHCVPRSSGPVPTRRWGSCTALGPFSPRSGAGGARFFFDPVFEDEPRHFLDACFLCQKPLDPNRDIYMYRGDTPFCSEECRQEQIEMDEAREKSRSLPMKAATSRKEQQKEKAPQGIQVRTGGAVVAV</sequence>
<dbReference type="PROSITE" id="PS51795">
    <property type="entry name" value="ZF_FLZ"/>
    <property type="match status" value="1"/>
</dbReference>